<dbReference type="Pfam" id="PF16976">
    <property type="entry name" value="RcpC"/>
    <property type="match status" value="1"/>
</dbReference>
<feature type="region of interest" description="Disordered" evidence="1">
    <location>
        <begin position="275"/>
        <end position="304"/>
    </location>
</feature>
<dbReference type="EMBL" id="CP062983">
    <property type="protein sequence ID" value="QPC80589.1"/>
    <property type="molecule type" value="Genomic_DNA"/>
</dbReference>
<dbReference type="Pfam" id="PF08666">
    <property type="entry name" value="SAF"/>
    <property type="match status" value="1"/>
</dbReference>
<proteinExistence type="predicted"/>
<dbReference type="SMART" id="SM00858">
    <property type="entry name" value="SAF"/>
    <property type="match status" value="1"/>
</dbReference>
<dbReference type="AlphaFoldDB" id="A0A7S8E586"/>
<dbReference type="Proteomes" id="UP000594468">
    <property type="component" value="Chromosome"/>
</dbReference>
<protein>
    <recommendedName>
        <fullName evidence="2">SAF domain-containing protein</fullName>
    </recommendedName>
</protein>
<evidence type="ECO:0000259" key="2">
    <source>
        <dbReference type="SMART" id="SM00858"/>
    </source>
</evidence>
<evidence type="ECO:0000313" key="4">
    <source>
        <dbReference type="Proteomes" id="UP000594468"/>
    </source>
</evidence>
<keyword evidence="4" id="KW-1185">Reference proteome</keyword>
<dbReference type="RefSeq" id="WP_195168664.1">
    <property type="nucleotide sequence ID" value="NZ_CP062983.1"/>
</dbReference>
<dbReference type="InterPro" id="IPR013974">
    <property type="entry name" value="SAF"/>
</dbReference>
<sequence length="404" mass="43363">MNSRTRLFLIIALIIVAVAVVAAVLLGNEGGQTPTATDSTDVAQPATRDPDDDATPIPTQEPIVVSEVVIAIQDIPRGLPIAENMVSVVTMPEQFAPFSAFVRVEDVIGKIARTDIAREEIIIQGKVVENLVELANSGAVGSDAAAVLPSNRVMVAVPMDRLTSVAYAIQPGDRVDVIVSLLFVNVDESFQSQEPNAFSFIGVTVDEDGNITYEITESVQGRFDTRIIPNLGTVPVLVRPSENPRPRLATQRTIQNALVVNVGDFPADGRLFVASTPTPVPDDNSEAAAEEARRTELEGTPLPPTAIPRPDIIALAVSPQDAVVLTWYVEAGVPITFALRSASSTSLAETDPVTLDYILNRFRISLPDRLPYSIEPAIRSIRQLEVGTRISLNNTETTAEDTGN</sequence>
<evidence type="ECO:0000313" key="3">
    <source>
        <dbReference type="EMBL" id="QPC80589.1"/>
    </source>
</evidence>
<name>A0A7S8E586_9CHLR</name>
<dbReference type="CDD" id="cd11614">
    <property type="entry name" value="SAF_CpaB_FlgA_like"/>
    <property type="match status" value="1"/>
</dbReference>
<feature type="compositionally biased region" description="Polar residues" evidence="1">
    <location>
        <begin position="33"/>
        <end position="42"/>
    </location>
</feature>
<dbReference type="KEGG" id="pmet:G4Y79_12790"/>
<gene>
    <name evidence="3" type="ORF">G4Y79_12790</name>
</gene>
<feature type="region of interest" description="Disordered" evidence="1">
    <location>
        <begin position="33"/>
        <end position="58"/>
    </location>
</feature>
<accession>A0A7S8E586</accession>
<feature type="domain" description="SAF" evidence="2">
    <location>
        <begin position="66"/>
        <end position="128"/>
    </location>
</feature>
<evidence type="ECO:0000256" key="1">
    <source>
        <dbReference type="SAM" id="MobiDB-lite"/>
    </source>
</evidence>
<dbReference type="InterPro" id="IPR031571">
    <property type="entry name" value="RcpC_dom"/>
</dbReference>
<organism evidence="3 4">
    <name type="scientific">Phototrophicus methaneseepsis</name>
    <dbReference type="NCBI Taxonomy" id="2710758"/>
    <lineage>
        <taxon>Bacteria</taxon>
        <taxon>Bacillati</taxon>
        <taxon>Chloroflexota</taxon>
        <taxon>Candidatus Thermofontia</taxon>
        <taxon>Phototrophicales</taxon>
        <taxon>Phototrophicaceae</taxon>
        <taxon>Phototrophicus</taxon>
    </lineage>
</organism>
<reference evidence="3 4" key="1">
    <citation type="submission" date="2020-02" db="EMBL/GenBank/DDBJ databases">
        <authorList>
            <person name="Zheng R.K."/>
            <person name="Sun C.M."/>
        </authorList>
    </citation>
    <scope>NUCLEOTIDE SEQUENCE [LARGE SCALE GENOMIC DNA]</scope>
    <source>
        <strain evidence="4">rifampicinis</strain>
    </source>
</reference>
<dbReference type="Gene3D" id="3.90.1210.10">
    <property type="entry name" value="Antifreeze-like/N-acetylneuraminic acid synthase C-terminal domain"/>
    <property type="match status" value="1"/>
</dbReference>